<dbReference type="AlphaFoldDB" id="A0A699HBU8"/>
<reference evidence="1" key="1">
    <citation type="journal article" date="2019" name="Sci. Rep.">
        <title>Draft genome of Tanacetum cinerariifolium, the natural source of mosquito coil.</title>
        <authorList>
            <person name="Yamashiro T."/>
            <person name="Shiraishi A."/>
            <person name="Satake H."/>
            <person name="Nakayama K."/>
        </authorList>
    </citation>
    <scope>NUCLEOTIDE SEQUENCE</scope>
</reference>
<accession>A0A699HBU8</accession>
<evidence type="ECO:0000313" key="1">
    <source>
        <dbReference type="EMBL" id="GEX91786.1"/>
    </source>
</evidence>
<sequence>MHNMGKTIDELHALLIEYIYGLPKRLLHLNSLRFKMVESKNPIRNHKLLKGRVKEKGRNYPVYLAELMMKKKQAGTASTSEANRRVVELEEVQDKDITPYKNSSEHLVEVESFKPPQEDVALVRSMIVVSHSIPFVEISPQCCENPPKLGSTTGENDRIQEIGGLKSYTAGSLDSKLAVLFIADVFGSNHVN</sequence>
<dbReference type="EMBL" id="BKCJ010138895">
    <property type="protein sequence ID" value="GEX91786.1"/>
    <property type="molecule type" value="Genomic_DNA"/>
</dbReference>
<proteinExistence type="predicted"/>
<name>A0A699HBU8_TANCI</name>
<protein>
    <submittedName>
        <fullName evidence="1">Endo-1,31,4-beta-D-glucanase-like</fullName>
    </submittedName>
</protein>
<organism evidence="1">
    <name type="scientific">Tanacetum cinerariifolium</name>
    <name type="common">Dalmatian daisy</name>
    <name type="synonym">Chrysanthemum cinerariifolium</name>
    <dbReference type="NCBI Taxonomy" id="118510"/>
    <lineage>
        <taxon>Eukaryota</taxon>
        <taxon>Viridiplantae</taxon>
        <taxon>Streptophyta</taxon>
        <taxon>Embryophyta</taxon>
        <taxon>Tracheophyta</taxon>
        <taxon>Spermatophyta</taxon>
        <taxon>Magnoliopsida</taxon>
        <taxon>eudicotyledons</taxon>
        <taxon>Gunneridae</taxon>
        <taxon>Pentapetalae</taxon>
        <taxon>asterids</taxon>
        <taxon>campanulids</taxon>
        <taxon>Asterales</taxon>
        <taxon>Asteraceae</taxon>
        <taxon>Asteroideae</taxon>
        <taxon>Anthemideae</taxon>
        <taxon>Anthemidinae</taxon>
        <taxon>Tanacetum</taxon>
    </lineage>
</organism>
<gene>
    <name evidence="1" type="ORF">Tci_363761</name>
</gene>
<comment type="caution">
    <text evidence="1">The sequence shown here is derived from an EMBL/GenBank/DDBJ whole genome shotgun (WGS) entry which is preliminary data.</text>
</comment>